<dbReference type="RefSeq" id="WP_008930052.1">
    <property type="nucleotide sequence ID" value="NZ_AMRJ01000029.1"/>
</dbReference>
<accession>L0WB09</accession>
<dbReference type="NCBIfam" id="TIGR02436">
    <property type="entry name" value="four helix bundle protein"/>
    <property type="match status" value="1"/>
</dbReference>
<sequence length="112" mass="13097">MRFENLEIWQRSVELSVEIYEHFSGHRDFGFKDQITRSSLSLPSNIAEGYERNSDREKALFLNYAKGSAGELRTQVHIGSRIGYISEAVGIRWIEEVEQLSRMLFAIIRRMQ</sequence>
<dbReference type="OrthoDB" id="160990at2"/>
<dbReference type="EMBL" id="AMRJ01000029">
    <property type="protein sequence ID" value="EKF73287.1"/>
    <property type="molecule type" value="Genomic_DNA"/>
</dbReference>
<dbReference type="Proteomes" id="UP000010164">
    <property type="component" value="Unassembled WGS sequence"/>
</dbReference>
<comment type="caution">
    <text evidence="1">The sequence shown here is derived from an EMBL/GenBank/DDBJ whole genome shotgun (WGS) entry which is preliminary data.</text>
</comment>
<dbReference type="STRING" id="1177179.A11A3_14410"/>
<dbReference type="NCBIfam" id="NF008912">
    <property type="entry name" value="PRK12275.1-6"/>
    <property type="match status" value="1"/>
</dbReference>
<evidence type="ECO:0008006" key="3">
    <source>
        <dbReference type="Google" id="ProtNLM"/>
    </source>
</evidence>
<dbReference type="CDD" id="cd16377">
    <property type="entry name" value="23S_rRNA_IVP_like"/>
    <property type="match status" value="1"/>
</dbReference>
<name>L0WB09_9GAMM</name>
<evidence type="ECO:0000313" key="2">
    <source>
        <dbReference type="Proteomes" id="UP000010164"/>
    </source>
</evidence>
<proteinExistence type="predicted"/>
<keyword evidence="2" id="KW-1185">Reference proteome</keyword>
<dbReference type="InterPro" id="IPR036583">
    <property type="entry name" value="23S_rRNA_IVS_sf"/>
</dbReference>
<dbReference type="PANTHER" id="PTHR38471:SF2">
    <property type="entry name" value="FOUR HELIX BUNDLE PROTEIN"/>
    <property type="match status" value="1"/>
</dbReference>
<protein>
    <recommendedName>
        <fullName evidence="3">S23 ribosomal protein</fullName>
    </recommendedName>
</protein>
<reference evidence="1 2" key="1">
    <citation type="journal article" date="2012" name="J. Bacteriol.">
        <title>Genome Sequence of the Alkane-Degrading Bacterium Alcanivorax hongdengensis Type Strain A-11-3.</title>
        <authorList>
            <person name="Lai Q."/>
            <person name="Shao Z."/>
        </authorList>
    </citation>
    <scope>NUCLEOTIDE SEQUENCE [LARGE SCALE GENOMIC DNA]</scope>
    <source>
        <strain evidence="1 2">A-11-3</strain>
    </source>
</reference>
<gene>
    <name evidence="1" type="ORF">A11A3_14410</name>
</gene>
<dbReference type="Pfam" id="PF05635">
    <property type="entry name" value="23S_rRNA_IVP"/>
    <property type="match status" value="1"/>
</dbReference>
<dbReference type="InterPro" id="IPR012657">
    <property type="entry name" value="23S_rRNA-intervening_sequence"/>
</dbReference>
<dbReference type="SUPFAM" id="SSF158446">
    <property type="entry name" value="IVS-encoded protein-like"/>
    <property type="match status" value="1"/>
</dbReference>
<evidence type="ECO:0000313" key="1">
    <source>
        <dbReference type="EMBL" id="EKF73287.1"/>
    </source>
</evidence>
<organism evidence="1 2">
    <name type="scientific">Alcanivorax hongdengensis A-11-3</name>
    <dbReference type="NCBI Taxonomy" id="1177179"/>
    <lineage>
        <taxon>Bacteria</taxon>
        <taxon>Pseudomonadati</taxon>
        <taxon>Pseudomonadota</taxon>
        <taxon>Gammaproteobacteria</taxon>
        <taxon>Oceanospirillales</taxon>
        <taxon>Alcanivoracaceae</taxon>
        <taxon>Alcanivorax</taxon>
    </lineage>
</organism>
<dbReference type="Gene3D" id="1.20.1440.60">
    <property type="entry name" value="23S rRNA-intervening sequence"/>
    <property type="match status" value="1"/>
</dbReference>
<dbReference type="eggNOG" id="COG0399">
    <property type="taxonomic scope" value="Bacteria"/>
</dbReference>
<dbReference type="AlphaFoldDB" id="L0WB09"/>
<dbReference type="PANTHER" id="PTHR38471">
    <property type="entry name" value="FOUR HELIX BUNDLE PROTEIN"/>
    <property type="match status" value="1"/>
</dbReference>